<dbReference type="CDD" id="cd00130">
    <property type="entry name" value="PAS"/>
    <property type="match status" value="1"/>
</dbReference>
<feature type="domain" description="PAS" evidence="7">
    <location>
        <begin position="303"/>
        <end position="349"/>
    </location>
</feature>
<evidence type="ECO:0000256" key="2">
    <source>
        <dbReference type="ARBA" id="ARBA00022606"/>
    </source>
</evidence>
<evidence type="ECO:0000256" key="1">
    <source>
        <dbReference type="ARBA" id="ARBA00022543"/>
    </source>
</evidence>
<dbReference type="PANTHER" id="PTHR47429">
    <property type="entry name" value="PROTEIN TWIN LOV 1"/>
    <property type="match status" value="1"/>
</dbReference>
<accession>A0A126X243</accession>
<keyword evidence="1" id="KW-0600">Photoreceptor protein</keyword>
<reference evidence="8" key="1">
    <citation type="journal article" date="2016" name="Proc. Natl. Acad. Sci. U.S.A.">
        <title>Functional and topological diversity of LOV domain photoreceptors.</title>
        <authorList>
            <person name="Glantz S.T."/>
            <person name="Carpenter E.J."/>
            <person name="Melkonian M."/>
            <person name="Gardner K.H."/>
            <person name="Boyden E.S."/>
            <person name="Wong G.K."/>
            <person name="Chow B.Y."/>
        </authorList>
    </citation>
    <scope>NUCLEOTIDE SEQUENCE</scope>
    <source>
        <strain evidence="8">TWUW_2003928</strain>
    </source>
</reference>
<protein>
    <submittedName>
        <fullName evidence="8">Putative LOV domain-containing protein</fullName>
    </submittedName>
</protein>
<proteinExistence type="evidence at transcript level"/>
<dbReference type="PANTHER" id="PTHR47429:SF2">
    <property type="entry name" value="PROTEIN TWIN LOV 1"/>
    <property type="match status" value="1"/>
</dbReference>
<keyword evidence="6" id="KW-0675">Receptor</keyword>
<name>A0A126X243_9EMBR</name>
<evidence type="ECO:0000313" key="8">
    <source>
        <dbReference type="EMBL" id="AML78797.1"/>
    </source>
</evidence>
<keyword evidence="4" id="KW-0288">FMN</keyword>
<sequence>MSLLFSMPACSSCFSSAHYQILHEASSMQQVLEGSTRPIISGAMVFDSFRMYSGFVMDALQEHDSSFFISDPRLPDHPVIYASQGFCTMSGFLRDEVVGHKFRFLEGPDTDRVAMLEIRDAIRDEQPCQVRILNYTKHGKPMSNIFHLVPLYSRRDGTVVQFVGLYSPVSRIAERVDDSPRLAGIEMALWLFSGLLDDSDVQELDHKRVEEAWREPYRPSSLEVSAGTDSGVQEAEETRARNAVQSLIGELTRCSGGNVTEKRGVSLEDSAALGVVCSSLLLALNRVKLSFVLVDPYLPDMPIVHASELFIALTGYSRAEVLGRNCRFLQGADTDALAIQEIRNSVKEHRSCTVGLVNYRKDGQAFGNLLHVCPIRNCLGKIAFYAGVQLPLNESDWEASKGKGHTAHLKQLGAVGAIKVAVRSLHGSGLRRARNV</sequence>
<dbReference type="PROSITE" id="PS50112">
    <property type="entry name" value="PAS"/>
    <property type="match status" value="2"/>
</dbReference>
<keyword evidence="2" id="KW-0716">Sensory transduction</keyword>
<evidence type="ECO:0000259" key="7">
    <source>
        <dbReference type="PROSITE" id="PS50112"/>
    </source>
</evidence>
<evidence type="ECO:0000256" key="6">
    <source>
        <dbReference type="ARBA" id="ARBA00023170"/>
    </source>
</evidence>
<dbReference type="SUPFAM" id="SSF55785">
    <property type="entry name" value="PYP-like sensor domain (PAS domain)"/>
    <property type="match status" value="2"/>
</dbReference>
<evidence type="ECO:0000256" key="3">
    <source>
        <dbReference type="ARBA" id="ARBA00022630"/>
    </source>
</evidence>
<dbReference type="InterPro" id="IPR035965">
    <property type="entry name" value="PAS-like_dom_sf"/>
</dbReference>
<keyword evidence="3" id="KW-0285">Flavoprotein</keyword>
<evidence type="ECO:0000256" key="5">
    <source>
        <dbReference type="ARBA" id="ARBA00022991"/>
    </source>
</evidence>
<dbReference type="InterPro" id="IPR000014">
    <property type="entry name" value="PAS"/>
</dbReference>
<dbReference type="EMBL" id="KU701143">
    <property type="protein sequence ID" value="AML78797.1"/>
    <property type="molecule type" value="mRNA"/>
</dbReference>
<keyword evidence="5" id="KW-0157">Chromophore</keyword>
<feature type="domain" description="PAS" evidence="7">
    <location>
        <begin position="59"/>
        <end position="125"/>
    </location>
</feature>
<dbReference type="Pfam" id="PF13426">
    <property type="entry name" value="PAS_9"/>
    <property type="match status" value="2"/>
</dbReference>
<organism evidence="8">
    <name type="scientific">Anthoceros agrestis</name>
    <dbReference type="NCBI Taxonomy" id="41834"/>
    <lineage>
        <taxon>Eukaryota</taxon>
        <taxon>Viridiplantae</taxon>
        <taxon>Streptophyta</taxon>
        <taxon>Embryophyta</taxon>
        <taxon>Anthocerotophyta</taxon>
        <taxon>Anthocerotopsida</taxon>
        <taxon>Anthocerotidae</taxon>
        <taxon>Anthocerotales</taxon>
        <taxon>Anthocerotaceae</taxon>
        <taxon>Anthoceros</taxon>
    </lineage>
</organism>
<dbReference type="GO" id="GO:0005634">
    <property type="term" value="C:nucleus"/>
    <property type="evidence" value="ECO:0007669"/>
    <property type="project" value="TreeGrafter"/>
</dbReference>
<dbReference type="AlphaFoldDB" id="A0A126X243"/>
<dbReference type="Gene3D" id="3.30.450.20">
    <property type="entry name" value="PAS domain"/>
    <property type="match status" value="2"/>
</dbReference>
<evidence type="ECO:0000256" key="4">
    <source>
        <dbReference type="ARBA" id="ARBA00022643"/>
    </source>
</evidence>
<dbReference type="GO" id="GO:0009881">
    <property type="term" value="F:photoreceptor activity"/>
    <property type="evidence" value="ECO:0007669"/>
    <property type="project" value="UniProtKB-KW"/>
</dbReference>
<dbReference type="NCBIfam" id="TIGR00229">
    <property type="entry name" value="sensory_box"/>
    <property type="match status" value="1"/>
</dbReference>